<organism evidence="2 3">
    <name type="scientific">Methylobacterium radiodurans</name>
    <dbReference type="NCBI Taxonomy" id="2202828"/>
    <lineage>
        <taxon>Bacteria</taxon>
        <taxon>Pseudomonadati</taxon>
        <taxon>Pseudomonadota</taxon>
        <taxon>Alphaproteobacteria</taxon>
        <taxon>Hyphomicrobiales</taxon>
        <taxon>Methylobacteriaceae</taxon>
        <taxon>Methylobacterium</taxon>
    </lineage>
</organism>
<dbReference type="AlphaFoldDB" id="A0A2U8VRQ1"/>
<name>A0A2U8VRQ1_9HYPH</name>
<dbReference type="KEGG" id="meti:DK427_12270"/>
<dbReference type="RefSeq" id="WP_109951506.1">
    <property type="nucleotide sequence ID" value="NZ_CP029551.1"/>
</dbReference>
<evidence type="ECO:0000256" key="1">
    <source>
        <dbReference type="SAM" id="Phobius"/>
    </source>
</evidence>
<keyword evidence="3" id="KW-1185">Reference proteome</keyword>
<dbReference type="EMBL" id="CP029551">
    <property type="protein sequence ID" value="AWN36404.1"/>
    <property type="molecule type" value="Genomic_DNA"/>
</dbReference>
<reference evidence="2 3" key="1">
    <citation type="submission" date="2018-05" db="EMBL/GenBank/DDBJ databases">
        <title>Complete Genome Sequence of Methylobacterium sp. 17Sr1-43.</title>
        <authorList>
            <person name="Srinivasan S."/>
        </authorList>
    </citation>
    <scope>NUCLEOTIDE SEQUENCE [LARGE SCALE GENOMIC DNA]</scope>
    <source>
        <strain evidence="2 3">17Sr1-43</strain>
    </source>
</reference>
<keyword evidence="1" id="KW-0812">Transmembrane</keyword>
<evidence type="ECO:0000313" key="3">
    <source>
        <dbReference type="Proteomes" id="UP000246058"/>
    </source>
</evidence>
<feature type="transmembrane region" description="Helical" evidence="1">
    <location>
        <begin position="34"/>
        <end position="62"/>
    </location>
</feature>
<dbReference type="OrthoDB" id="7988925at2"/>
<gene>
    <name evidence="2" type="ORF">DK427_12270</name>
</gene>
<evidence type="ECO:0000313" key="2">
    <source>
        <dbReference type="EMBL" id="AWN36404.1"/>
    </source>
</evidence>
<keyword evidence="1" id="KW-1133">Transmembrane helix</keyword>
<proteinExistence type="predicted"/>
<dbReference type="Proteomes" id="UP000246058">
    <property type="component" value="Chromosome"/>
</dbReference>
<accession>A0A2U8VRQ1</accession>
<keyword evidence="1" id="KW-0472">Membrane</keyword>
<sequence>MTIHAAGTPENVVLAQHVNGRLRAEARMVAARAFLLRAAGAGTFVALAGIGIGAGAYGWAYLSQYESAAERIAQALQAALSDVTIKTKGEVTLTDNVLKLDQPVVAQPQTRPDIAQVVAAQSKGEDGNAAVRTTFTVFKAVPYLDGNIVTGWQFKGDEKVPESQYCYFSHPQKFGSDVLTQVNIAINGQVAPQTSSQLNLQQLSKSCIWFDPKKV</sequence>
<protein>
    <submittedName>
        <fullName evidence="2">Uncharacterized protein</fullName>
    </submittedName>
</protein>